<dbReference type="EMBL" id="NEVH01013265">
    <property type="protein sequence ID" value="PNF29050.1"/>
    <property type="molecule type" value="Genomic_DNA"/>
</dbReference>
<comment type="caution">
    <text evidence="3">The sequence shown here is derived from an EMBL/GenBank/DDBJ whole genome shotgun (WGS) entry which is preliminary data.</text>
</comment>
<dbReference type="InterPro" id="IPR007062">
    <property type="entry name" value="PPI-2"/>
</dbReference>
<evidence type="ECO:0000313" key="3">
    <source>
        <dbReference type="EMBL" id="PNF29049.1"/>
    </source>
</evidence>
<accession>A0A2J7QKF1</accession>
<dbReference type="PANTHER" id="PTHR12398">
    <property type="entry name" value="PROTEIN PHOSPHATASE INHIBITOR"/>
    <property type="match status" value="1"/>
</dbReference>
<keyword evidence="4" id="KW-1185">Reference proteome</keyword>
<feature type="compositionally biased region" description="Basic and acidic residues" evidence="2">
    <location>
        <begin position="21"/>
        <end position="38"/>
    </location>
</feature>
<comment type="similarity">
    <text evidence="1">Belongs to the protein phosphatase inhibitor 2 family.</text>
</comment>
<dbReference type="OrthoDB" id="551302at2759"/>
<dbReference type="EMBL" id="NEVH01013265">
    <property type="protein sequence ID" value="PNF29049.1"/>
    <property type="molecule type" value="Genomic_DNA"/>
</dbReference>
<dbReference type="Proteomes" id="UP000235965">
    <property type="component" value="Unassembled WGS sequence"/>
</dbReference>
<dbReference type="GO" id="GO:0009966">
    <property type="term" value="P:regulation of signal transduction"/>
    <property type="evidence" value="ECO:0007669"/>
    <property type="project" value="InterPro"/>
</dbReference>
<evidence type="ECO:0000256" key="2">
    <source>
        <dbReference type="SAM" id="MobiDB-lite"/>
    </source>
</evidence>
<dbReference type="AlphaFoldDB" id="A0A2J7QKF1"/>
<dbReference type="Gene3D" id="6.10.250.1050">
    <property type="match status" value="2"/>
</dbReference>
<dbReference type="PANTHER" id="PTHR12398:SF20">
    <property type="entry name" value="PROTEIN PHOSPHATASE 1 REGULATORY INHIBITOR SUBUNIT 2"/>
    <property type="match status" value="1"/>
</dbReference>
<evidence type="ECO:0000313" key="4">
    <source>
        <dbReference type="Proteomes" id="UP000235965"/>
    </source>
</evidence>
<evidence type="ECO:0000256" key="1">
    <source>
        <dbReference type="ARBA" id="ARBA00005472"/>
    </source>
</evidence>
<feature type="compositionally biased region" description="Basic and acidic residues" evidence="2">
    <location>
        <begin position="47"/>
        <end position="61"/>
    </location>
</feature>
<evidence type="ECO:0008006" key="5">
    <source>
        <dbReference type="Google" id="ProtNLM"/>
    </source>
</evidence>
<feature type="region of interest" description="Disordered" evidence="2">
    <location>
        <begin position="1"/>
        <end position="122"/>
    </location>
</feature>
<gene>
    <name evidence="3" type="ORF">B7P43_G14051</name>
</gene>
<protein>
    <recommendedName>
        <fullName evidence="5">Protein phosphatase inhibitor 2</fullName>
    </recommendedName>
</protein>
<organism evidence="3 4">
    <name type="scientific">Cryptotermes secundus</name>
    <dbReference type="NCBI Taxonomy" id="105785"/>
    <lineage>
        <taxon>Eukaryota</taxon>
        <taxon>Metazoa</taxon>
        <taxon>Ecdysozoa</taxon>
        <taxon>Arthropoda</taxon>
        <taxon>Hexapoda</taxon>
        <taxon>Insecta</taxon>
        <taxon>Pterygota</taxon>
        <taxon>Neoptera</taxon>
        <taxon>Polyneoptera</taxon>
        <taxon>Dictyoptera</taxon>
        <taxon>Blattodea</taxon>
        <taxon>Blattoidea</taxon>
        <taxon>Termitoidae</taxon>
        <taxon>Kalotermitidae</taxon>
        <taxon>Cryptotermitinae</taxon>
        <taxon>Cryptotermes</taxon>
    </lineage>
</organism>
<reference evidence="3 4" key="1">
    <citation type="submission" date="2017-12" db="EMBL/GenBank/DDBJ databases">
        <title>Hemimetabolous genomes reveal molecular basis of termite eusociality.</title>
        <authorList>
            <person name="Harrison M.C."/>
            <person name="Jongepier E."/>
            <person name="Robertson H.M."/>
            <person name="Arning N."/>
            <person name="Bitard-Feildel T."/>
            <person name="Chao H."/>
            <person name="Childers C.P."/>
            <person name="Dinh H."/>
            <person name="Doddapaneni H."/>
            <person name="Dugan S."/>
            <person name="Gowin J."/>
            <person name="Greiner C."/>
            <person name="Han Y."/>
            <person name="Hu H."/>
            <person name="Hughes D.S.T."/>
            <person name="Huylmans A.-K."/>
            <person name="Kemena C."/>
            <person name="Kremer L.P.M."/>
            <person name="Lee S.L."/>
            <person name="Lopez-Ezquerra A."/>
            <person name="Mallet L."/>
            <person name="Monroy-Kuhn J.M."/>
            <person name="Moser A."/>
            <person name="Murali S.C."/>
            <person name="Muzny D.M."/>
            <person name="Otani S."/>
            <person name="Piulachs M.-D."/>
            <person name="Poelchau M."/>
            <person name="Qu J."/>
            <person name="Schaub F."/>
            <person name="Wada-Katsumata A."/>
            <person name="Worley K.C."/>
            <person name="Xie Q."/>
            <person name="Ylla G."/>
            <person name="Poulsen M."/>
            <person name="Gibbs R.A."/>
            <person name="Schal C."/>
            <person name="Richards S."/>
            <person name="Belles X."/>
            <person name="Korb J."/>
            <person name="Bornberg-Bauer E."/>
        </authorList>
    </citation>
    <scope>NUCLEOTIDE SEQUENCE [LARGE SCALE GENOMIC DNA]</scope>
    <source>
        <tissue evidence="3">Whole body</tissue>
    </source>
</reference>
<dbReference type="Pfam" id="PF04979">
    <property type="entry name" value="IPP-2"/>
    <property type="match status" value="1"/>
</dbReference>
<feature type="region of interest" description="Disordered" evidence="2">
    <location>
        <begin position="171"/>
        <end position="207"/>
    </location>
</feature>
<dbReference type="GO" id="GO:0004864">
    <property type="term" value="F:protein phosphatase inhibitor activity"/>
    <property type="evidence" value="ECO:0007669"/>
    <property type="project" value="InterPro"/>
</dbReference>
<proteinExistence type="inferred from homology"/>
<name>A0A2J7QKF1_9NEOP</name>
<feature type="compositionally biased region" description="Basic and acidic residues" evidence="2">
    <location>
        <begin position="195"/>
        <end position="207"/>
    </location>
</feature>
<sequence length="207" mass="23194">MAENLTKRPSKSILKSSTSFEKPDAALKRKQKETKWDEMNIIATLHPPDKDYGHMKIDEPKTPYSYEMGDEEPDGLDANLLAEKIQLSGNDPPKAFSKDSASENDSSDEEETPEERAKRKVFESKRKAHYNEYYAVKLARKLMNAEEDFEPSKEGGSSGRTSPELIFCGLEGCPGHKSGRTERCETPSAYSVRGKAGEKNKVKGKDK</sequence>